<feature type="transmembrane region" description="Helical" evidence="7">
    <location>
        <begin position="357"/>
        <end position="377"/>
    </location>
</feature>
<dbReference type="EMBL" id="KQ030508">
    <property type="protein sequence ID" value="KJZ77269.1"/>
    <property type="molecule type" value="Genomic_DNA"/>
</dbReference>
<keyword evidence="10" id="KW-1185">Reference proteome</keyword>
<feature type="transmembrane region" description="Helical" evidence="7">
    <location>
        <begin position="131"/>
        <end position="150"/>
    </location>
</feature>
<evidence type="ECO:0000256" key="2">
    <source>
        <dbReference type="ARBA" id="ARBA00022448"/>
    </source>
</evidence>
<dbReference type="PROSITE" id="PS50850">
    <property type="entry name" value="MFS"/>
    <property type="match status" value="1"/>
</dbReference>
<feature type="compositionally biased region" description="Basic and acidic residues" evidence="6">
    <location>
        <begin position="1"/>
        <end position="17"/>
    </location>
</feature>
<evidence type="ECO:0000259" key="8">
    <source>
        <dbReference type="PROSITE" id="PS50850"/>
    </source>
</evidence>
<sequence length="509" mass="57268">MRWTSREKTRGRSRSDGEELNNDNDFGVNISRGEVTASEEELGAQSPTTMESAKFLICKLDRNIMPLFCVLYLCSVLDRANLGNAWRTGIREDLHLIGIHDFNIIKSVFFPFYLMVQIPSNLALQRYRPSLWIPSLMVGWSMVTIFIGLVRNFAGLLAMRCLLGLVEGGVFPAIVFYLTKWYKRHEYGFRISMFFSAAVVSGSFNGFLGDAIIKMRGVGGLDSWSWVFFLEGITSLVVSGFAFLLMHDWPGTAKFLRPSERKIVLKRLQEDNCYLTERFNVKFIGHALLDWKIWAHMAMTVGVTIPLYSISEFLPLIVQDLGFTGDRALLMAVPPHIAAAAVTIGVGFAADRCRQRGVFIIGLCLLAMIGFTTLGLAKNHVLRYFACFLIAMGIFPIVPQDVAWNANNIGGTTKRAVGIAMHFGFGNLGGAAAGFIIREDDASRFITAHGILLVTTSFSCLLAIFMTWFLRRENSKRDRDYKERELYTEEQKKAEANKGDEAPFFRYTF</sequence>
<feature type="transmembrane region" description="Helical" evidence="7">
    <location>
        <begin position="383"/>
        <end position="404"/>
    </location>
</feature>
<feature type="transmembrane region" description="Helical" evidence="7">
    <location>
        <begin position="191"/>
        <end position="213"/>
    </location>
</feature>
<dbReference type="GO" id="GO:0022857">
    <property type="term" value="F:transmembrane transporter activity"/>
    <property type="evidence" value="ECO:0007669"/>
    <property type="project" value="InterPro"/>
</dbReference>
<evidence type="ECO:0000256" key="3">
    <source>
        <dbReference type="ARBA" id="ARBA00022692"/>
    </source>
</evidence>
<keyword evidence="5 7" id="KW-0472">Membrane</keyword>
<evidence type="ECO:0000256" key="1">
    <source>
        <dbReference type="ARBA" id="ARBA00004141"/>
    </source>
</evidence>
<reference evidence="9 10" key="1">
    <citation type="journal article" date="2014" name="Genome Biol. Evol.">
        <title>Comparative genomics and transcriptomics analyses reveal divergent lifestyle features of nematode endoparasitic fungus Hirsutella minnesotensis.</title>
        <authorList>
            <person name="Lai Y."/>
            <person name="Liu K."/>
            <person name="Zhang X."/>
            <person name="Zhang X."/>
            <person name="Li K."/>
            <person name="Wang N."/>
            <person name="Shu C."/>
            <person name="Wu Y."/>
            <person name="Wang C."/>
            <person name="Bushley K.E."/>
            <person name="Xiang M."/>
            <person name="Liu X."/>
        </authorList>
    </citation>
    <scope>NUCLEOTIDE SEQUENCE [LARGE SCALE GENOMIC DNA]</scope>
    <source>
        <strain evidence="9 10">3608</strain>
    </source>
</reference>
<dbReference type="Pfam" id="PF07690">
    <property type="entry name" value="MFS_1"/>
    <property type="match status" value="1"/>
</dbReference>
<dbReference type="AlphaFoldDB" id="A0A0F8A6L1"/>
<dbReference type="PANTHER" id="PTHR43791:SF57">
    <property type="entry name" value="MAJOR FACILITATOR SUPERFAMILY (MFS) PROFILE DOMAIN-CONTAINING PROTEIN"/>
    <property type="match status" value="1"/>
</dbReference>
<evidence type="ECO:0000256" key="5">
    <source>
        <dbReference type="ARBA" id="ARBA00023136"/>
    </source>
</evidence>
<feature type="transmembrane region" description="Helical" evidence="7">
    <location>
        <begin position="416"/>
        <end position="437"/>
    </location>
</feature>
<evidence type="ECO:0000313" key="10">
    <source>
        <dbReference type="Proteomes" id="UP000054481"/>
    </source>
</evidence>
<dbReference type="PANTHER" id="PTHR43791">
    <property type="entry name" value="PERMEASE-RELATED"/>
    <property type="match status" value="1"/>
</dbReference>
<feature type="transmembrane region" description="Helical" evidence="7">
    <location>
        <begin position="225"/>
        <end position="246"/>
    </location>
</feature>
<dbReference type="GO" id="GO:0016020">
    <property type="term" value="C:membrane"/>
    <property type="evidence" value="ECO:0007669"/>
    <property type="project" value="UniProtKB-SubCell"/>
</dbReference>
<feature type="transmembrane region" description="Helical" evidence="7">
    <location>
        <begin position="288"/>
        <end position="308"/>
    </location>
</feature>
<organism evidence="9 10">
    <name type="scientific">Hirsutella minnesotensis 3608</name>
    <dbReference type="NCBI Taxonomy" id="1043627"/>
    <lineage>
        <taxon>Eukaryota</taxon>
        <taxon>Fungi</taxon>
        <taxon>Dikarya</taxon>
        <taxon>Ascomycota</taxon>
        <taxon>Pezizomycotina</taxon>
        <taxon>Sordariomycetes</taxon>
        <taxon>Hypocreomycetidae</taxon>
        <taxon>Hypocreales</taxon>
        <taxon>Ophiocordycipitaceae</taxon>
        <taxon>Hirsutella</taxon>
    </lineage>
</organism>
<comment type="subcellular location">
    <subcellularLocation>
        <location evidence="1">Membrane</location>
        <topology evidence="1">Multi-pass membrane protein</topology>
    </subcellularLocation>
</comment>
<dbReference type="InterPro" id="IPR011701">
    <property type="entry name" value="MFS"/>
</dbReference>
<feature type="region of interest" description="Disordered" evidence="6">
    <location>
        <begin position="1"/>
        <end position="29"/>
    </location>
</feature>
<dbReference type="FunFam" id="1.20.1250.20:FF:000018">
    <property type="entry name" value="MFS transporter permease"/>
    <property type="match status" value="1"/>
</dbReference>
<dbReference type="Gene3D" id="1.20.1250.20">
    <property type="entry name" value="MFS general substrate transporter like domains"/>
    <property type="match status" value="2"/>
</dbReference>
<dbReference type="InterPro" id="IPR036259">
    <property type="entry name" value="MFS_trans_sf"/>
</dbReference>
<feature type="transmembrane region" description="Helical" evidence="7">
    <location>
        <begin position="328"/>
        <end position="350"/>
    </location>
</feature>
<feature type="transmembrane region" description="Helical" evidence="7">
    <location>
        <begin position="449"/>
        <end position="470"/>
    </location>
</feature>
<keyword evidence="4 7" id="KW-1133">Transmembrane helix</keyword>
<gene>
    <name evidence="9" type="ORF">HIM_03590</name>
</gene>
<keyword evidence="2" id="KW-0813">Transport</keyword>
<evidence type="ECO:0000256" key="7">
    <source>
        <dbReference type="SAM" id="Phobius"/>
    </source>
</evidence>
<dbReference type="Proteomes" id="UP000054481">
    <property type="component" value="Unassembled WGS sequence"/>
</dbReference>
<dbReference type="SUPFAM" id="SSF103473">
    <property type="entry name" value="MFS general substrate transporter"/>
    <property type="match status" value="1"/>
</dbReference>
<keyword evidence="3 7" id="KW-0812">Transmembrane</keyword>
<feature type="transmembrane region" description="Helical" evidence="7">
    <location>
        <begin position="156"/>
        <end position="179"/>
    </location>
</feature>
<feature type="domain" description="Major facilitator superfamily (MFS) profile" evidence="8">
    <location>
        <begin position="64"/>
        <end position="475"/>
    </location>
</feature>
<dbReference type="FunFam" id="1.20.1250.20:FF:000013">
    <property type="entry name" value="MFS general substrate transporter"/>
    <property type="match status" value="1"/>
</dbReference>
<proteinExistence type="predicted"/>
<protein>
    <recommendedName>
        <fullName evidence="8">Major facilitator superfamily (MFS) profile domain-containing protein</fullName>
    </recommendedName>
</protein>
<dbReference type="OrthoDB" id="2962993at2759"/>
<accession>A0A0F8A6L1</accession>
<evidence type="ECO:0000256" key="4">
    <source>
        <dbReference type="ARBA" id="ARBA00022989"/>
    </source>
</evidence>
<dbReference type="InterPro" id="IPR020846">
    <property type="entry name" value="MFS_dom"/>
</dbReference>
<evidence type="ECO:0000256" key="6">
    <source>
        <dbReference type="SAM" id="MobiDB-lite"/>
    </source>
</evidence>
<evidence type="ECO:0000313" key="9">
    <source>
        <dbReference type="EMBL" id="KJZ77269.1"/>
    </source>
</evidence>
<name>A0A0F8A6L1_9HYPO</name>